<evidence type="ECO:0000313" key="2">
    <source>
        <dbReference type="Proteomes" id="UP000624404"/>
    </source>
</evidence>
<sequence>MTPTELNMLKLEASSMMWATAVGLSDLGSSWLGLCRCFWFQWGRVLGVRGVTKSAGDGNEVGDGSELADMGEGNPRVSAAATADVVPVNGE</sequence>
<organism evidence="1 2">
    <name type="scientific">Sclerotinia trifoliorum</name>
    <dbReference type="NCBI Taxonomy" id="28548"/>
    <lineage>
        <taxon>Eukaryota</taxon>
        <taxon>Fungi</taxon>
        <taxon>Dikarya</taxon>
        <taxon>Ascomycota</taxon>
        <taxon>Pezizomycotina</taxon>
        <taxon>Leotiomycetes</taxon>
        <taxon>Helotiales</taxon>
        <taxon>Sclerotiniaceae</taxon>
        <taxon>Sclerotinia</taxon>
    </lineage>
</organism>
<accession>A0A8H2ZQC9</accession>
<dbReference type="Proteomes" id="UP000624404">
    <property type="component" value="Unassembled WGS sequence"/>
</dbReference>
<keyword evidence="2" id="KW-1185">Reference proteome</keyword>
<evidence type="ECO:0000313" key="1">
    <source>
        <dbReference type="EMBL" id="CAD6445270.1"/>
    </source>
</evidence>
<comment type="caution">
    <text evidence="1">The sequence shown here is derived from an EMBL/GenBank/DDBJ whole genome shotgun (WGS) entry which is preliminary data.</text>
</comment>
<dbReference type="AlphaFoldDB" id="A0A8H2ZQC9"/>
<gene>
    <name evidence="1" type="ORF">SCLTRI_LOCUS5061</name>
</gene>
<dbReference type="EMBL" id="CAJHIA010000014">
    <property type="protein sequence ID" value="CAD6445270.1"/>
    <property type="molecule type" value="Genomic_DNA"/>
</dbReference>
<name>A0A8H2ZQC9_9HELO</name>
<proteinExistence type="predicted"/>
<reference evidence="1" key="1">
    <citation type="submission" date="2020-10" db="EMBL/GenBank/DDBJ databases">
        <authorList>
            <person name="Kusch S."/>
        </authorList>
    </citation>
    <scope>NUCLEOTIDE SEQUENCE</scope>
    <source>
        <strain evidence="1">SwB9</strain>
    </source>
</reference>
<protein>
    <submittedName>
        <fullName evidence="1">2a907f33-e158-4d56-994b-3b6c6a841674</fullName>
    </submittedName>
</protein>